<dbReference type="Proteomes" id="UP000235162">
    <property type="component" value="Unassembled WGS sequence"/>
</dbReference>
<reference evidence="1 2" key="1">
    <citation type="submission" date="2018-01" db="EMBL/GenBank/DDBJ databases">
        <title>The draft genome sequence of Halioglobus japonicus S1-36.</title>
        <authorList>
            <person name="Du Z.-J."/>
            <person name="Shi M.-J."/>
        </authorList>
    </citation>
    <scope>NUCLEOTIDE SEQUENCE [LARGE SCALE GENOMIC DNA]</scope>
    <source>
        <strain evidence="1 2">S1-36</strain>
    </source>
</reference>
<protein>
    <recommendedName>
        <fullName evidence="3">1,4-dihydroxy-2-naphthoyl-CoA synthase</fullName>
    </recommendedName>
</protein>
<keyword evidence="2" id="KW-1185">Reference proteome</keyword>
<dbReference type="AlphaFoldDB" id="A0AAP8SND6"/>
<gene>
    <name evidence="1" type="ORF">C0029_08315</name>
</gene>
<dbReference type="EMBL" id="PKUR01000002">
    <property type="protein sequence ID" value="PLW86414.1"/>
    <property type="molecule type" value="Genomic_DNA"/>
</dbReference>
<sequence length="106" mass="11768">MAASVALNSSIYPVNDRVATITFNRPERFNAITLELARELPRAIYVAAADADVPLIVMQGSARDAAAVTMCRSAQIHMRSTLEDRMKCARTRRLIFRPCGSALSRW</sequence>
<evidence type="ECO:0000313" key="2">
    <source>
        <dbReference type="Proteomes" id="UP000235162"/>
    </source>
</evidence>
<dbReference type="InterPro" id="IPR029045">
    <property type="entry name" value="ClpP/crotonase-like_dom_sf"/>
</dbReference>
<dbReference type="Gene3D" id="3.90.226.10">
    <property type="entry name" value="2-enoyl-CoA Hydratase, Chain A, domain 1"/>
    <property type="match status" value="1"/>
</dbReference>
<dbReference type="SUPFAM" id="SSF52096">
    <property type="entry name" value="ClpP/crotonase"/>
    <property type="match status" value="1"/>
</dbReference>
<organism evidence="1 2">
    <name type="scientific">Halioglobus japonicus</name>
    <dbReference type="NCBI Taxonomy" id="930805"/>
    <lineage>
        <taxon>Bacteria</taxon>
        <taxon>Pseudomonadati</taxon>
        <taxon>Pseudomonadota</taxon>
        <taxon>Gammaproteobacteria</taxon>
        <taxon>Cellvibrionales</taxon>
        <taxon>Halieaceae</taxon>
        <taxon>Halioglobus</taxon>
    </lineage>
</organism>
<accession>A0AAP8SND6</accession>
<name>A0AAP8SND6_9GAMM</name>
<evidence type="ECO:0000313" key="1">
    <source>
        <dbReference type="EMBL" id="PLW86414.1"/>
    </source>
</evidence>
<comment type="caution">
    <text evidence="1">The sequence shown here is derived from an EMBL/GenBank/DDBJ whole genome shotgun (WGS) entry which is preliminary data.</text>
</comment>
<proteinExistence type="predicted"/>
<evidence type="ECO:0008006" key="3">
    <source>
        <dbReference type="Google" id="ProtNLM"/>
    </source>
</evidence>